<dbReference type="Proteomes" id="UP000602284">
    <property type="component" value="Unassembled WGS sequence"/>
</dbReference>
<dbReference type="InterPro" id="IPR016117">
    <property type="entry name" value="ArgJ-like_dom_sf"/>
</dbReference>
<gene>
    <name evidence="2" type="ORF">JJB07_03490</name>
</gene>
<dbReference type="PANTHER" id="PTHR36512:SF3">
    <property type="entry name" value="BLR5678 PROTEIN"/>
    <property type="match status" value="1"/>
</dbReference>
<comment type="similarity">
    <text evidence="1">Belongs to the peptidase S58 family.</text>
</comment>
<reference evidence="2 3" key="1">
    <citation type="submission" date="2021-01" db="EMBL/GenBank/DDBJ databases">
        <title>Tumebacillus sp. strain ITR2 16S ribosomal RNA gene Genome sequencing and assembly.</title>
        <authorList>
            <person name="Kang M."/>
        </authorList>
    </citation>
    <scope>NUCLEOTIDE SEQUENCE [LARGE SCALE GENOMIC DNA]</scope>
    <source>
        <strain evidence="2 3">ITR2</strain>
    </source>
</reference>
<dbReference type="PANTHER" id="PTHR36512">
    <property type="entry name" value="D-AMINOPEPTIDASE"/>
    <property type="match status" value="1"/>
</dbReference>
<proteinExistence type="inferred from homology"/>
<dbReference type="CDD" id="cd02253">
    <property type="entry name" value="DmpA"/>
    <property type="match status" value="1"/>
</dbReference>
<organism evidence="2 3">
    <name type="scientific">Tumebacillus amylolyticus</name>
    <dbReference type="NCBI Taxonomy" id="2801339"/>
    <lineage>
        <taxon>Bacteria</taxon>
        <taxon>Bacillati</taxon>
        <taxon>Bacillota</taxon>
        <taxon>Bacilli</taxon>
        <taxon>Bacillales</taxon>
        <taxon>Alicyclobacillaceae</taxon>
        <taxon>Tumebacillus</taxon>
    </lineage>
</organism>
<comment type="caution">
    <text evidence="2">The sequence shown here is derived from an EMBL/GenBank/DDBJ whole genome shotgun (WGS) entry which is preliminary data.</text>
</comment>
<sequence length="343" mass="36582">MKKRIRDFGVEIGTMERGVRNAISDVPGVLVGHVTLSDGAVQTGVTAVVPHPGNLFREKVAAAVHVINGFGKSVGTVQLEELGTLETPILLTNTLSVGTVSEALVRYMLEQTPEIGLTTGTVNPVVCECNDGWLNDIRGLHVREEHVRAALENVRADVEEGAVGAGRGMSCYGLKGGIGTASRIMEIGGQNYTLGALVLSNFGRQDDLQVGGRAVGREIREQMESAAERERGSIIMILATDLPLSDRQLKRVAVRAGVGLARTGSYIGHGSGDVVLAFSTATRIPHESLEPILTLPYLQDHFLDPAFRAGAECVEEAILNSMVAAEPVTGRDGNHRGSLREYL</sequence>
<evidence type="ECO:0000256" key="1">
    <source>
        <dbReference type="ARBA" id="ARBA00007068"/>
    </source>
</evidence>
<dbReference type="Pfam" id="PF03576">
    <property type="entry name" value="Peptidase_S58"/>
    <property type="match status" value="1"/>
</dbReference>
<dbReference type="Gene3D" id="3.60.70.12">
    <property type="entry name" value="L-amino peptidase D-ALA esterase/amidase"/>
    <property type="match status" value="1"/>
</dbReference>
<keyword evidence="3" id="KW-1185">Reference proteome</keyword>
<name>A0ABS1J608_9BACL</name>
<evidence type="ECO:0000313" key="3">
    <source>
        <dbReference type="Proteomes" id="UP000602284"/>
    </source>
</evidence>
<dbReference type="InterPro" id="IPR005321">
    <property type="entry name" value="Peptidase_S58_DmpA"/>
</dbReference>
<protein>
    <submittedName>
        <fullName evidence="2">P1 family peptidase</fullName>
    </submittedName>
</protein>
<dbReference type="SUPFAM" id="SSF56266">
    <property type="entry name" value="DmpA/ArgJ-like"/>
    <property type="match status" value="1"/>
</dbReference>
<accession>A0ABS1J608</accession>
<dbReference type="EMBL" id="JAEQNB010000001">
    <property type="protein sequence ID" value="MBL0385705.1"/>
    <property type="molecule type" value="Genomic_DNA"/>
</dbReference>
<dbReference type="RefSeq" id="WP_201631153.1">
    <property type="nucleotide sequence ID" value="NZ_JAEQNB010000001.1"/>
</dbReference>
<evidence type="ECO:0000313" key="2">
    <source>
        <dbReference type="EMBL" id="MBL0385705.1"/>
    </source>
</evidence>